<dbReference type="SUPFAM" id="SSF103473">
    <property type="entry name" value="MFS general substrate transporter"/>
    <property type="match status" value="1"/>
</dbReference>
<reference evidence="7 8" key="1">
    <citation type="submission" date="2024-06" db="EMBL/GenBank/DDBJ databases">
        <title>A chromosome-level genome assembly of beet webworm, Loxostege sticticalis.</title>
        <authorList>
            <person name="Zhang Y."/>
        </authorList>
    </citation>
    <scope>NUCLEOTIDE SEQUENCE [LARGE SCALE GENOMIC DNA]</scope>
    <source>
        <strain evidence="7">AQ026</strain>
        <tissue evidence="7">Whole body</tissue>
    </source>
</reference>
<dbReference type="PROSITE" id="PS50850">
    <property type="entry name" value="MFS"/>
    <property type="match status" value="1"/>
</dbReference>
<feature type="transmembrane region" description="Helical" evidence="5">
    <location>
        <begin position="27"/>
        <end position="46"/>
    </location>
</feature>
<protein>
    <recommendedName>
        <fullName evidence="6">Major facilitator superfamily (MFS) profile domain-containing protein</fullName>
    </recommendedName>
</protein>
<dbReference type="EMBL" id="JBEUOH010000006">
    <property type="protein sequence ID" value="KAL0892881.1"/>
    <property type="molecule type" value="Genomic_DNA"/>
</dbReference>
<keyword evidence="3 5" id="KW-1133">Transmembrane helix</keyword>
<evidence type="ECO:0000259" key="6">
    <source>
        <dbReference type="PROSITE" id="PS50850"/>
    </source>
</evidence>
<evidence type="ECO:0000256" key="1">
    <source>
        <dbReference type="ARBA" id="ARBA00004141"/>
    </source>
</evidence>
<name>A0ABR3I9G1_LOXSC</name>
<dbReference type="PROSITE" id="PS00217">
    <property type="entry name" value="SUGAR_TRANSPORT_2"/>
    <property type="match status" value="1"/>
</dbReference>
<feature type="transmembrane region" description="Helical" evidence="5">
    <location>
        <begin position="415"/>
        <end position="435"/>
    </location>
</feature>
<evidence type="ECO:0000256" key="5">
    <source>
        <dbReference type="SAM" id="Phobius"/>
    </source>
</evidence>
<keyword evidence="8" id="KW-1185">Reference proteome</keyword>
<feature type="transmembrane region" description="Helical" evidence="5">
    <location>
        <begin position="129"/>
        <end position="150"/>
    </location>
</feature>
<dbReference type="PANTHER" id="PTHR48021">
    <property type="match status" value="1"/>
</dbReference>
<organism evidence="7 8">
    <name type="scientific">Loxostege sticticalis</name>
    <name type="common">Beet webworm moth</name>
    <dbReference type="NCBI Taxonomy" id="481309"/>
    <lineage>
        <taxon>Eukaryota</taxon>
        <taxon>Metazoa</taxon>
        <taxon>Ecdysozoa</taxon>
        <taxon>Arthropoda</taxon>
        <taxon>Hexapoda</taxon>
        <taxon>Insecta</taxon>
        <taxon>Pterygota</taxon>
        <taxon>Neoptera</taxon>
        <taxon>Endopterygota</taxon>
        <taxon>Lepidoptera</taxon>
        <taxon>Glossata</taxon>
        <taxon>Ditrysia</taxon>
        <taxon>Pyraloidea</taxon>
        <taxon>Crambidae</taxon>
        <taxon>Pyraustinae</taxon>
        <taxon>Loxostege</taxon>
    </lineage>
</organism>
<feature type="transmembrane region" description="Helical" evidence="5">
    <location>
        <begin position="74"/>
        <end position="96"/>
    </location>
</feature>
<evidence type="ECO:0000256" key="4">
    <source>
        <dbReference type="ARBA" id="ARBA00023136"/>
    </source>
</evidence>
<proteinExistence type="predicted"/>
<evidence type="ECO:0000313" key="7">
    <source>
        <dbReference type="EMBL" id="KAL0892881.1"/>
    </source>
</evidence>
<feature type="transmembrane region" description="Helical" evidence="5">
    <location>
        <begin position="276"/>
        <end position="295"/>
    </location>
</feature>
<dbReference type="InterPro" id="IPR005828">
    <property type="entry name" value="MFS_sugar_transport-like"/>
</dbReference>
<comment type="caution">
    <text evidence="7">The sequence shown here is derived from an EMBL/GenBank/DDBJ whole genome shotgun (WGS) entry which is preliminary data.</text>
</comment>
<feature type="transmembrane region" description="Helical" evidence="5">
    <location>
        <begin position="441"/>
        <end position="466"/>
    </location>
</feature>
<sequence>MGPTSRLSYPLRKELSKSNYSVKRYSWSYITIMCLASVSAGVSLSWTTPVLPATDARHLGTRRLTATECQNGQISWIAALNSPGFMAGSLAASFVSDHFGRRVAILSSALPAVLGTILVLIFSNVWLLYVMRVLSGMGNGMVGTVSTIYLAEISDKDIRGALTVSSRFMFNLGNFLVIAVGPFVSFNTLNYMLLALPTVYFISCWFIPETPYQSLKDGKVERARKNLKRLKNYSTEKELDEELTLIRQDVRNETLQNLLFFEVGKELLTGKQYRRAVVICAGIKITQSLSGFLVIQQYLGLIIKDSKMQIDVSTALIIFGAVRFISAVMSSMLSDRLGRRPLLIYSYIGTGLCLGIVGAYFFCFEILLVSEEKIAPYGIIAFIGIVLSIIFSTLGFSSLIYILPAELFPLNVKSVAMTSTNIFGSIASFAVVKVYQQVKDWVGLFGVFTFFASMALAGGAFSYLFVAETKGKSLREILVMMQGPNYVEITGNVNKATGENETDVTGKASELK</sequence>
<dbReference type="PANTHER" id="PTHR48021:SF1">
    <property type="entry name" value="GH07001P-RELATED"/>
    <property type="match status" value="1"/>
</dbReference>
<keyword evidence="4 5" id="KW-0472">Membrane</keyword>
<dbReference type="Gene3D" id="1.20.1250.20">
    <property type="entry name" value="MFS general substrate transporter like domains"/>
    <property type="match status" value="1"/>
</dbReference>
<feature type="transmembrane region" description="Helical" evidence="5">
    <location>
        <begin position="374"/>
        <end position="403"/>
    </location>
</feature>
<keyword evidence="2 5" id="KW-0812">Transmembrane</keyword>
<dbReference type="PROSITE" id="PS00216">
    <property type="entry name" value="SUGAR_TRANSPORT_1"/>
    <property type="match status" value="2"/>
</dbReference>
<accession>A0ABR3I9G1</accession>
<evidence type="ECO:0000313" key="8">
    <source>
        <dbReference type="Proteomes" id="UP001549920"/>
    </source>
</evidence>
<feature type="transmembrane region" description="Helical" evidence="5">
    <location>
        <begin position="189"/>
        <end position="207"/>
    </location>
</feature>
<dbReference type="Pfam" id="PF00083">
    <property type="entry name" value="Sugar_tr"/>
    <property type="match status" value="1"/>
</dbReference>
<gene>
    <name evidence="7" type="ORF">ABMA27_014566</name>
</gene>
<feature type="transmembrane region" description="Helical" evidence="5">
    <location>
        <begin position="103"/>
        <end position="123"/>
    </location>
</feature>
<dbReference type="InterPro" id="IPR005829">
    <property type="entry name" value="Sugar_transporter_CS"/>
</dbReference>
<feature type="domain" description="Major facilitator superfamily (MFS) profile" evidence="6">
    <location>
        <begin position="29"/>
        <end position="470"/>
    </location>
</feature>
<feature type="transmembrane region" description="Helical" evidence="5">
    <location>
        <begin position="315"/>
        <end position="333"/>
    </location>
</feature>
<feature type="transmembrane region" description="Helical" evidence="5">
    <location>
        <begin position="162"/>
        <end position="183"/>
    </location>
</feature>
<evidence type="ECO:0000256" key="2">
    <source>
        <dbReference type="ARBA" id="ARBA00022692"/>
    </source>
</evidence>
<evidence type="ECO:0000256" key="3">
    <source>
        <dbReference type="ARBA" id="ARBA00022989"/>
    </source>
</evidence>
<dbReference type="InterPro" id="IPR036259">
    <property type="entry name" value="MFS_trans_sf"/>
</dbReference>
<dbReference type="InterPro" id="IPR050549">
    <property type="entry name" value="MFS_Trehalose_Transporter"/>
</dbReference>
<comment type="subcellular location">
    <subcellularLocation>
        <location evidence="1">Membrane</location>
        <topology evidence="1">Multi-pass membrane protein</topology>
    </subcellularLocation>
</comment>
<dbReference type="InterPro" id="IPR020846">
    <property type="entry name" value="MFS_dom"/>
</dbReference>
<feature type="transmembrane region" description="Helical" evidence="5">
    <location>
        <begin position="345"/>
        <end position="368"/>
    </location>
</feature>
<dbReference type="Proteomes" id="UP001549920">
    <property type="component" value="Unassembled WGS sequence"/>
</dbReference>